<organism evidence="1 2">
    <name type="scientific">Pistacia atlantica</name>
    <dbReference type="NCBI Taxonomy" id="434234"/>
    <lineage>
        <taxon>Eukaryota</taxon>
        <taxon>Viridiplantae</taxon>
        <taxon>Streptophyta</taxon>
        <taxon>Embryophyta</taxon>
        <taxon>Tracheophyta</taxon>
        <taxon>Spermatophyta</taxon>
        <taxon>Magnoliopsida</taxon>
        <taxon>eudicotyledons</taxon>
        <taxon>Gunneridae</taxon>
        <taxon>Pentapetalae</taxon>
        <taxon>rosids</taxon>
        <taxon>malvids</taxon>
        <taxon>Sapindales</taxon>
        <taxon>Anacardiaceae</taxon>
        <taxon>Pistacia</taxon>
    </lineage>
</organism>
<proteinExistence type="predicted"/>
<protein>
    <submittedName>
        <fullName evidence="1">Uncharacterized protein</fullName>
    </submittedName>
</protein>
<evidence type="ECO:0000313" key="1">
    <source>
        <dbReference type="EMBL" id="KAJ0102033.1"/>
    </source>
</evidence>
<gene>
    <name evidence="1" type="ORF">Patl1_06120</name>
</gene>
<name>A0ACC1BSF1_9ROSI</name>
<keyword evidence="2" id="KW-1185">Reference proteome</keyword>
<evidence type="ECO:0000313" key="2">
    <source>
        <dbReference type="Proteomes" id="UP001164250"/>
    </source>
</evidence>
<reference evidence="2" key="1">
    <citation type="journal article" date="2023" name="G3 (Bethesda)">
        <title>Genome assembly and association tests identify interacting loci associated with vigor, precocity, and sex in interspecific pistachio rootstocks.</title>
        <authorList>
            <person name="Palmer W."/>
            <person name="Jacygrad E."/>
            <person name="Sagayaradj S."/>
            <person name="Cavanaugh K."/>
            <person name="Han R."/>
            <person name="Bertier L."/>
            <person name="Beede B."/>
            <person name="Kafkas S."/>
            <person name="Golino D."/>
            <person name="Preece J."/>
            <person name="Michelmore R."/>
        </authorList>
    </citation>
    <scope>NUCLEOTIDE SEQUENCE [LARGE SCALE GENOMIC DNA]</scope>
</reference>
<comment type="caution">
    <text evidence="1">The sequence shown here is derived from an EMBL/GenBank/DDBJ whole genome shotgun (WGS) entry which is preliminary data.</text>
</comment>
<sequence length="574" mass="65189">MVVLTEKNFSNFITQNQHVMVVFYSSQYFWRKRLSPKSSAAAMKCKGNLVVAKVDAEKGKAVGKEVQDWELSYETGKTEKIKLTKCQDDEDQRNFDAPLKELQDPIRSYEKFMTLEDAPVEDEAPRRSDEKISWKVVPTEPGVDHLYPVRTSGQSTEINLDDTTSDEEPFKQSSEEFAFERDLTGSSEYKAEPETKFHAPLKELQEPVRFYVKITIPENAPVEDEAPTRSDEKPLGKVEPTQAGVINISPYQRFTQSAEEFAMVKSHERLRETEKKSLNQNQNGGMDMTVEEFKEDDKKLKGPTDYNVKSSSTKLRWIFLVLDTENDAKEEKIEEPAPKIPCKRDSTSGPQPNNLAFNNRTSTITELLGRGRSFSGKSLFARDASSGSGCSAVGCLHVLVLLFFTFFWFIFLSDHHSSSPSNHHQTIQTRNDLVSPNLTTTTGFQRLDPHDFKNIFCNLKPSWPLLYEKDVVMLSEKNFSDFLAKNRNVMVLFYAFWCPPCRQLAPEYAEAAEMLKGLAQLAMVDAYVEIGLIEKYKITENAITTWVKRKMAPAICNITTMDTLVLESEGPGSQ</sequence>
<dbReference type="EMBL" id="CM047899">
    <property type="protein sequence ID" value="KAJ0102033.1"/>
    <property type="molecule type" value="Genomic_DNA"/>
</dbReference>
<accession>A0ACC1BSF1</accession>
<dbReference type="Proteomes" id="UP001164250">
    <property type="component" value="Chromosome 3"/>
</dbReference>